<comment type="caution">
    <text evidence="10">The sequence shown here is derived from an EMBL/GenBank/DDBJ whole genome shotgun (WGS) entry which is preliminary data.</text>
</comment>
<evidence type="ECO:0000256" key="6">
    <source>
        <dbReference type="ARBA" id="ARBA00023163"/>
    </source>
</evidence>
<organism evidence="10 11">
    <name type="scientific">Haemaphysalis longicornis</name>
    <name type="common">Bush tick</name>
    <dbReference type="NCBI Taxonomy" id="44386"/>
    <lineage>
        <taxon>Eukaryota</taxon>
        <taxon>Metazoa</taxon>
        <taxon>Ecdysozoa</taxon>
        <taxon>Arthropoda</taxon>
        <taxon>Chelicerata</taxon>
        <taxon>Arachnida</taxon>
        <taxon>Acari</taxon>
        <taxon>Parasitiformes</taxon>
        <taxon>Ixodida</taxon>
        <taxon>Ixodoidea</taxon>
        <taxon>Ixodidae</taxon>
        <taxon>Haemaphysalinae</taxon>
        <taxon>Haemaphysalis</taxon>
    </lineage>
</organism>
<keyword evidence="4" id="KW-0156">Chromatin regulator</keyword>
<reference evidence="10 11" key="1">
    <citation type="journal article" date="2020" name="Cell">
        <title>Large-Scale Comparative Analyses of Tick Genomes Elucidate Their Genetic Diversity and Vector Capacities.</title>
        <authorList>
            <consortium name="Tick Genome and Microbiome Consortium (TIGMIC)"/>
            <person name="Jia N."/>
            <person name="Wang J."/>
            <person name="Shi W."/>
            <person name="Du L."/>
            <person name="Sun Y."/>
            <person name="Zhan W."/>
            <person name="Jiang J.F."/>
            <person name="Wang Q."/>
            <person name="Zhang B."/>
            <person name="Ji P."/>
            <person name="Bell-Sakyi L."/>
            <person name="Cui X.M."/>
            <person name="Yuan T.T."/>
            <person name="Jiang B.G."/>
            <person name="Yang W.F."/>
            <person name="Lam T.T."/>
            <person name="Chang Q.C."/>
            <person name="Ding S.J."/>
            <person name="Wang X.J."/>
            <person name="Zhu J.G."/>
            <person name="Ruan X.D."/>
            <person name="Zhao L."/>
            <person name="Wei J.T."/>
            <person name="Ye R.Z."/>
            <person name="Que T.C."/>
            <person name="Du C.H."/>
            <person name="Zhou Y.H."/>
            <person name="Cheng J.X."/>
            <person name="Dai P.F."/>
            <person name="Guo W.B."/>
            <person name="Han X.H."/>
            <person name="Huang E.J."/>
            <person name="Li L.F."/>
            <person name="Wei W."/>
            <person name="Gao Y.C."/>
            <person name="Liu J.Z."/>
            <person name="Shao H.Z."/>
            <person name="Wang X."/>
            <person name="Wang C.C."/>
            <person name="Yang T.C."/>
            <person name="Huo Q.B."/>
            <person name="Li W."/>
            <person name="Chen H.Y."/>
            <person name="Chen S.E."/>
            <person name="Zhou L.G."/>
            <person name="Ni X.B."/>
            <person name="Tian J.H."/>
            <person name="Sheng Y."/>
            <person name="Liu T."/>
            <person name="Pan Y.S."/>
            <person name="Xia L.Y."/>
            <person name="Li J."/>
            <person name="Zhao F."/>
            <person name="Cao W.C."/>
        </authorList>
    </citation>
    <scope>NUCLEOTIDE SEQUENCE [LARGE SCALE GENOMIC DNA]</scope>
    <source>
        <strain evidence="10">HaeL-2018</strain>
    </source>
</reference>
<gene>
    <name evidence="10" type="ORF">HPB48_014160</name>
</gene>
<dbReference type="AlphaFoldDB" id="A0A9J6FJ20"/>
<dbReference type="EC" id="2.3.1.48" evidence="2"/>
<evidence type="ECO:0000256" key="8">
    <source>
        <dbReference type="ARBA" id="ARBA00048017"/>
    </source>
</evidence>
<dbReference type="GO" id="GO:0003713">
    <property type="term" value="F:transcription coactivator activity"/>
    <property type="evidence" value="ECO:0007669"/>
    <property type="project" value="TreeGrafter"/>
</dbReference>
<dbReference type="PROSITE" id="PS51727">
    <property type="entry name" value="CBP_P300_HAT"/>
    <property type="match status" value="1"/>
</dbReference>
<dbReference type="GO" id="GO:0045944">
    <property type="term" value="P:positive regulation of transcription by RNA polymerase II"/>
    <property type="evidence" value="ECO:0007669"/>
    <property type="project" value="TreeGrafter"/>
</dbReference>
<evidence type="ECO:0000256" key="3">
    <source>
        <dbReference type="ARBA" id="ARBA00022679"/>
    </source>
</evidence>
<sequence>MTIFKNQFVEMKNYPLEHEQFVELLDGGRKLDQLCVLHFNSIWREGFTCNNWLQHEGKKRKRNECTSKRLPTCKFGISIKNRVNYFLKKESAIGEVAIRVVAPTETVMEVKPGMKNSYADGLTQFPYRAKALFLRLRSLMVPKLAFSGCSCRSTAGVPPAQHPPRVHRLPEQRAFLPAFRRLFPLDHFGPALLRLTFGVCRGKHLGVPTE</sequence>
<evidence type="ECO:0000259" key="9">
    <source>
        <dbReference type="PROSITE" id="PS51727"/>
    </source>
</evidence>
<dbReference type="Gene3D" id="3.30.40.10">
    <property type="entry name" value="Zinc/RING finger domain, C3HC4 (zinc finger)"/>
    <property type="match status" value="1"/>
</dbReference>
<keyword evidence="5" id="KW-0805">Transcription regulation</keyword>
<evidence type="ECO:0000256" key="4">
    <source>
        <dbReference type="ARBA" id="ARBA00022853"/>
    </source>
</evidence>
<evidence type="ECO:0000256" key="1">
    <source>
        <dbReference type="ARBA" id="ARBA00004123"/>
    </source>
</evidence>
<evidence type="ECO:0000256" key="7">
    <source>
        <dbReference type="ARBA" id="ARBA00023242"/>
    </source>
</evidence>
<dbReference type="PANTHER" id="PTHR13808">
    <property type="entry name" value="CBP/P300-RELATED"/>
    <property type="match status" value="1"/>
</dbReference>
<dbReference type="GO" id="GO:0004402">
    <property type="term" value="F:histone acetyltransferase activity"/>
    <property type="evidence" value="ECO:0007669"/>
    <property type="project" value="InterPro"/>
</dbReference>
<name>A0A9J6FJ20_HAELO</name>
<keyword evidence="11" id="KW-1185">Reference proteome</keyword>
<dbReference type="PANTHER" id="PTHR13808:SF1">
    <property type="entry name" value="HISTONE ACETYLTRANSFERASE"/>
    <property type="match status" value="1"/>
</dbReference>
<keyword evidence="3" id="KW-0808">Transferase</keyword>
<dbReference type="GO" id="GO:0005667">
    <property type="term" value="C:transcription regulator complex"/>
    <property type="evidence" value="ECO:0007669"/>
    <property type="project" value="TreeGrafter"/>
</dbReference>
<dbReference type="InterPro" id="IPR031162">
    <property type="entry name" value="CBP_P300_HAT"/>
</dbReference>
<evidence type="ECO:0000313" key="11">
    <source>
        <dbReference type="Proteomes" id="UP000821853"/>
    </source>
</evidence>
<dbReference type="Proteomes" id="UP000821853">
    <property type="component" value="Chromosome 1"/>
</dbReference>
<dbReference type="GO" id="GO:0000123">
    <property type="term" value="C:histone acetyltransferase complex"/>
    <property type="evidence" value="ECO:0007669"/>
    <property type="project" value="TreeGrafter"/>
</dbReference>
<dbReference type="InterPro" id="IPR013083">
    <property type="entry name" value="Znf_RING/FYVE/PHD"/>
</dbReference>
<protein>
    <recommendedName>
        <fullName evidence="2">histone acetyltransferase</fullName>
        <ecNumber evidence="2">2.3.1.48</ecNumber>
    </recommendedName>
</protein>
<comment type="catalytic activity">
    <reaction evidence="8">
        <text>L-lysyl-[protein] + acetyl-CoA = N(6)-acetyl-L-lysyl-[protein] + CoA + H(+)</text>
        <dbReference type="Rhea" id="RHEA:45948"/>
        <dbReference type="Rhea" id="RHEA-COMP:9752"/>
        <dbReference type="Rhea" id="RHEA-COMP:10731"/>
        <dbReference type="ChEBI" id="CHEBI:15378"/>
        <dbReference type="ChEBI" id="CHEBI:29969"/>
        <dbReference type="ChEBI" id="CHEBI:57287"/>
        <dbReference type="ChEBI" id="CHEBI:57288"/>
        <dbReference type="ChEBI" id="CHEBI:61930"/>
        <dbReference type="EC" id="2.3.1.48"/>
    </reaction>
</comment>
<accession>A0A9J6FJ20</accession>
<dbReference type="VEuPathDB" id="VectorBase:HLOH_048771"/>
<dbReference type="EMBL" id="JABSTR010000001">
    <property type="protein sequence ID" value="KAH9363058.1"/>
    <property type="molecule type" value="Genomic_DNA"/>
</dbReference>
<dbReference type="GO" id="GO:0031490">
    <property type="term" value="F:chromatin DNA binding"/>
    <property type="evidence" value="ECO:0007669"/>
    <property type="project" value="TreeGrafter"/>
</dbReference>
<proteinExistence type="predicted"/>
<dbReference type="Pfam" id="PF23570">
    <property type="entry name" value="PHD_P300"/>
    <property type="match status" value="1"/>
</dbReference>
<evidence type="ECO:0000256" key="5">
    <source>
        <dbReference type="ARBA" id="ARBA00023015"/>
    </source>
</evidence>
<evidence type="ECO:0000256" key="2">
    <source>
        <dbReference type="ARBA" id="ARBA00013184"/>
    </source>
</evidence>
<keyword evidence="7" id="KW-0539">Nucleus</keyword>
<keyword evidence="6" id="KW-0804">Transcription</keyword>
<dbReference type="InterPro" id="IPR056484">
    <property type="entry name" value="PHD_P300"/>
</dbReference>
<feature type="domain" description="CBP/p300-type HAT" evidence="9">
    <location>
        <begin position="64"/>
        <end position="210"/>
    </location>
</feature>
<comment type="subcellular location">
    <subcellularLocation>
        <location evidence="1">Nucleus</location>
    </subcellularLocation>
</comment>
<dbReference type="GO" id="GO:0005634">
    <property type="term" value="C:nucleus"/>
    <property type="evidence" value="ECO:0007669"/>
    <property type="project" value="UniProtKB-SubCell"/>
</dbReference>
<evidence type="ECO:0000313" key="10">
    <source>
        <dbReference type="EMBL" id="KAH9363058.1"/>
    </source>
</evidence>
<dbReference type="InterPro" id="IPR013178">
    <property type="entry name" value="Histone_AcTrfase_Rtt109/CBP"/>
</dbReference>
<dbReference type="OrthoDB" id="899at2759"/>